<dbReference type="PANTHER" id="PTHR43794">
    <property type="entry name" value="AMINOHYDROLASE SSNA-RELATED"/>
    <property type="match status" value="1"/>
</dbReference>
<dbReference type="Pfam" id="PF01979">
    <property type="entry name" value="Amidohydro_1"/>
    <property type="match status" value="1"/>
</dbReference>
<accession>A0ABR2YGY3</accession>
<feature type="domain" description="Amidohydrolase-related" evidence="2">
    <location>
        <begin position="72"/>
        <end position="403"/>
    </location>
</feature>
<name>A0ABR2YGY3_9CHLO</name>
<dbReference type="InterPro" id="IPR011059">
    <property type="entry name" value="Metal-dep_hydrolase_composite"/>
</dbReference>
<evidence type="ECO:0000313" key="3">
    <source>
        <dbReference type="EMBL" id="KAK9905090.1"/>
    </source>
</evidence>
<keyword evidence="4" id="KW-1185">Reference proteome</keyword>
<dbReference type="Proteomes" id="UP001491310">
    <property type="component" value="Unassembled WGS sequence"/>
</dbReference>
<dbReference type="NCBIfam" id="NF006055">
    <property type="entry name" value="PRK08203.1"/>
    <property type="match status" value="1"/>
</dbReference>
<comment type="caution">
    <text evidence="3">The sequence shown here is derived from an EMBL/GenBank/DDBJ whole genome shotgun (WGS) entry which is preliminary data.</text>
</comment>
<evidence type="ECO:0000259" key="2">
    <source>
        <dbReference type="Pfam" id="PF01979"/>
    </source>
</evidence>
<dbReference type="SUPFAM" id="SSF51338">
    <property type="entry name" value="Composite domain of metallo-dependent hydrolases"/>
    <property type="match status" value="1"/>
</dbReference>
<dbReference type="Gene3D" id="3.20.20.140">
    <property type="entry name" value="Metal-dependent hydrolases"/>
    <property type="match status" value="1"/>
</dbReference>
<sequence>MTSTAGVARRVPSGTLLAKDIGVLATFSKEIGEIPDGAIYVKGNVIQWSGPTASIPAEYTTADEVISLPDRVVIPGLVNTHHHMFQCLTRCIAQDSKLFGWLTTLYYAWVHMTGQDVYVACKLAMAELILSGCTTTSDHLYIYPNDVKLEDSIRAAREIGIRFHPTRGAMSLGESKGGLPPDSCTEDESVCLADMKRLIEEFHDNSRYSMLRMGLAPCAPFNVTNNLMVEAARLARKYPGVRLHTHLAENQEDVDYSLKVYGCRPGQYIKNVGWEGDDVWFAHCCMLDENEAKQFADKNIGIAHCPSSNLRLASGIAPVRRLLDAGVNVGMGVDGTASNDCGHMLAEVRLALLLQRAGGSVEAMEAREALSVGIGGGARNLGRDDIGQIAPGFAADFVAWRTDSVGFAGAGKDPVAGLLYCTPSIGFVDLSVINGEVIVRDGELLSLDLKALIKEHMEHSEKLCAHLPAWWKTGKKP</sequence>
<proteinExistence type="predicted"/>
<evidence type="ECO:0000256" key="1">
    <source>
        <dbReference type="ARBA" id="ARBA00022801"/>
    </source>
</evidence>
<reference evidence="3 4" key="1">
    <citation type="journal article" date="2024" name="Nat. Commun.">
        <title>Phylogenomics reveals the evolutionary origins of lichenization in chlorophyte algae.</title>
        <authorList>
            <person name="Puginier C."/>
            <person name="Libourel C."/>
            <person name="Otte J."/>
            <person name="Skaloud P."/>
            <person name="Haon M."/>
            <person name="Grisel S."/>
            <person name="Petersen M."/>
            <person name="Berrin J.G."/>
            <person name="Delaux P.M."/>
            <person name="Dal Grande F."/>
            <person name="Keller J."/>
        </authorList>
    </citation>
    <scope>NUCLEOTIDE SEQUENCE [LARGE SCALE GENOMIC DNA]</scope>
    <source>
        <strain evidence="3 4">SAG 216-7</strain>
    </source>
</reference>
<protein>
    <recommendedName>
        <fullName evidence="2">Amidohydrolase-related domain-containing protein</fullName>
    </recommendedName>
</protein>
<gene>
    <name evidence="3" type="ORF">WJX75_009517</name>
</gene>
<dbReference type="PANTHER" id="PTHR43794:SF11">
    <property type="entry name" value="AMIDOHYDROLASE-RELATED DOMAIN-CONTAINING PROTEIN"/>
    <property type="match status" value="1"/>
</dbReference>
<dbReference type="InterPro" id="IPR050287">
    <property type="entry name" value="MTA/SAH_deaminase"/>
</dbReference>
<dbReference type="Gene3D" id="2.30.40.10">
    <property type="entry name" value="Urease, subunit C, domain 1"/>
    <property type="match status" value="1"/>
</dbReference>
<keyword evidence="1" id="KW-0378">Hydrolase</keyword>
<dbReference type="InterPro" id="IPR006680">
    <property type="entry name" value="Amidohydro-rel"/>
</dbReference>
<dbReference type="SUPFAM" id="SSF51556">
    <property type="entry name" value="Metallo-dependent hydrolases"/>
    <property type="match status" value="1"/>
</dbReference>
<organism evidence="3 4">
    <name type="scientific">Coccomyxa subellipsoidea</name>
    <dbReference type="NCBI Taxonomy" id="248742"/>
    <lineage>
        <taxon>Eukaryota</taxon>
        <taxon>Viridiplantae</taxon>
        <taxon>Chlorophyta</taxon>
        <taxon>core chlorophytes</taxon>
        <taxon>Trebouxiophyceae</taxon>
        <taxon>Trebouxiophyceae incertae sedis</taxon>
        <taxon>Coccomyxaceae</taxon>
        <taxon>Coccomyxa</taxon>
    </lineage>
</organism>
<dbReference type="InterPro" id="IPR032466">
    <property type="entry name" value="Metal_Hydrolase"/>
</dbReference>
<dbReference type="EMBL" id="JALJOT010000012">
    <property type="protein sequence ID" value="KAK9905090.1"/>
    <property type="molecule type" value="Genomic_DNA"/>
</dbReference>
<evidence type="ECO:0000313" key="4">
    <source>
        <dbReference type="Proteomes" id="UP001491310"/>
    </source>
</evidence>
<dbReference type="CDD" id="cd01298">
    <property type="entry name" value="ATZ_TRZ_like"/>
    <property type="match status" value="1"/>
</dbReference>